<reference evidence="2" key="1">
    <citation type="journal article" date="2020" name="bioRxiv">
        <title>Chromosome-level reference genome of the European wasp spider Argiope bruennichi: a resource for studies on range expansion and evolutionary adaptation.</title>
        <authorList>
            <person name="Sheffer M.M."/>
            <person name="Hoppe A."/>
            <person name="Krehenwinkel H."/>
            <person name="Uhl G."/>
            <person name="Kuss A.W."/>
            <person name="Jensen L."/>
            <person name="Jensen C."/>
            <person name="Gillespie R.G."/>
            <person name="Hoff K.J."/>
            <person name="Prost S."/>
        </authorList>
    </citation>
    <scope>NUCLEOTIDE SEQUENCE</scope>
</reference>
<feature type="domain" description="Peptidase S1" evidence="1">
    <location>
        <begin position="8"/>
        <end position="93"/>
    </location>
</feature>
<comment type="caution">
    <text evidence="2">The sequence shown here is derived from an EMBL/GenBank/DDBJ whole genome shotgun (WGS) entry which is preliminary data.</text>
</comment>
<protein>
    <recommendedName>
        <fullName evidence="1">Peptidase S1 domain-containing protein</fullName>
    </recommendedName>
</protein>
<dbReference type="GO" id="GO:0006508">
    <property type="term" value="P:proteolysis"/>
    <property type="evidence" value="ECO:0007669"/>
    <property type="project" value="InterPro"/>
</dbReference>
<dbReference type="SUPFAM" id="SSF50494">
    <property type="entry name" value="Trypsin-like serine proteases"/>
    <property type="match status" value="1"/>
</dbReference>
<dbReference type="InterPro" id="IPR043504">
    <property type="entry name" value="Peptidase_S1_PA_chymotrypsin"/>
</dbReference>
<accession>A0A8T0F9V4</accession>
<evidence type="ECO:0000313" key="3">
    <source>
        <dbReference type="Proteomes" id="UP000807504"/>
    </source>
</evidence>
<dbReference type="EMBL" id="JABXBU010000015">
    <property type="protein sequence ID" value="KAF8788017.1"/>
    <property type="molecule type" value="Genomic_DNA"/>
</dbReference>
<dbReference type="GO" id="GO:0004252">
    <property type="term" value="F:serine-type endopeptidase activity"/>
    <property type="evidence" value="ECO:0007669"/>
    <property type="project" value="InterPro"/>
</dbReference>
<evidence type="ECO:0000259" key="1">
    <source>
        <dbReference type="Pfam" id="PF00089"/>
    </source>
</evidence>
<keyword evidence="3" id="KW-1185">Reference proteome</keyword>
<dbReference type="PANTHER" id="PTHR24260">
    <property type="match status" value="1"/>
</dbReference>
<evidence type="ECO:0000313" key="2">
    <source>
        <dbReference type="EMBL" id="KAF8788017.1"/>
    </source>
</evidence>
<dbReference type="InterPro" id="IPR009003">
    <property type="entry name" value="Peptidase_S1_PA"/>
</dbReference>
<dbReference type="AlphaFoldDB" id="A0A8T0F9V4"/>
<dbReference type="Proteomes" id="UP000807504">
    <property type="component" value="Unassembled WGS sequence"/>
</dbReference>
<dbReference type="Pfam" id="PF00089">
    <property type="entry name" value="Trypsin"/>
    <property type="match status" value="1"/>
</dbReference>
<organism evidence="2 3">
    <name type="scientific">Argiope bruennichi</name>
    <name type="common">Wasp spider</name>
    <name type="synonym">Aranea bruennichi</name>
    <dbReference type="NCBI Taxonomy" id="94029"/>
    <lineage>
        <taxon>Eukaryota</taxon>
        <taxon>Metazoa</taxon>
        <taxon>Ecdysozoa</taxon>
        <taxon>Arthropoda</taxon>
        <taxon>Chelicerata</taxon>
        <taxon>Arachnida</taxon>
        <taxon>Araneae</taxon>
        <taxon>Araneomorphae</taxon>
        <taxon>Entelegynae</taxon>
        <taxon>Araneoidea</taxon>
        <taxon>Araneidae</taxon>
        <taxon>Argiope</taxon>
    </lineage>
</organism>
<dbReference type="InterPro" id="IPR051333">
    <property type="entry name" value="CLIP_Serine_Protease"/>
</dbReference>
<sequence>MLFTGGRHLLREGLVKVVDPNLCRLHYHSKDFNRTIICIVAAGQVPCHGDSGSAMFGYFEKHYYALGITSTASTNLCDTPDTFTKIYTFLDWIKLYVDLPKPSKYLESIPSLSSPILSFLPFAFHLHLDVRRVIFLEDIAFYSSYEQNPPHCHEWPPLPFNI</sequence>
<dbReference type="PANTHER" id="PTHR24260:SF136">
    <property type="entry name" value="GH08193P-RELATED"/>
    <property type="match status" value="1"/>
</dbReference>
<proteinExistence type="predicted"/>
<name>A0A8T0F9V4_ARGBR</name>
<dbReference type="Gene3D" id="2.40.10.10">
    <property type="entry name" value="Trypsin-like serine proteases"/>
    <property type="match status" value="1"/>
</dbReference>
<reference evidence="2" key="2">
    <citation type="submission" date="2020-06" db="EMBL/GenBank/DDBJ databases">
        <authorList>
            <person name="Sheffer M."/>
        </authorList>
    </citation>
    <scope>NUCLEOTIDE SEQUENCE</scope>
</reference>
<dbReference type="InterPro" id="IPR001254">
    <property type="entry name" value="Trypsin_dom"/>
</dbReference>
<gene>
    <name evidence="2" type="ORF">HNY73_009557</name>
</gene>